<dbReference type="InterPro" id="IPR007492">
    <property type="entry name" value="LytTR_DNA-bd_dom"/>
</dbReference>
<name>A0A100VNY2_PAEAM</name>
<dbReference type="PANTHER" id="PTHR37299:SF1">
    <property type="entry name" value="STAGE 0 SPORULATION PROTEIN A HOMOLOG"/>
    <property type="match status" value="1"/>
</dbReference>
<evidence type="ECO:0000313" key="4">
    <source>
        <dbReference type="EMBL" id="GAS83334.1"/>
    </source>
</evidence>
<dbReference type="RefSeq" id="WP_082762829.1">
    <property type="nucleotide sequence ID" value="NZ_BCNV01000001.1"/>
</dbReference>
<dbReference type="SMART" id="SM00448">
    <property type="entry name" value="REC"/>
    <property type="match status" value="1"/>
</dbReference>
<dbReference type="SUPFAM" id="SSF52172">
    <property type="entry name" value="CheY-like"/>
    <property type="match status" value="1"/>
</dbReference>
<dbReference type="Gene3D" id="2.40.50.1020">
    <property type="entry name" value="LytTr DNA-binding domain"/>
    <property type="match status" value="1"/>
</dbReference>
<evidence type="ECO:0008006" key="6">
    <source>
        <dbReference type="Google" id="ProtNLM"/>
    </source>
</evidence>
<evidence type="ECO:0000259" key="3">
    <source>
        <dbReference type="PROSITE" id="PS50930"/>
    </source>
</evidence>
<evidence type="ECO:0000313" key="5">
    <source>
        <dbReference type="Proteomes" id="UP000069697"/>
    </source>
</evidence>
<dbReference type="PANTHER" id="PTHR37299">
    <property type="entry name" value="TRANSCRIPTIONAL REGULATOR-RELATED"/>
    <property type="match status" value="1"/>
</dbReference>
<dbReference type="GO" id="GO:0003677">
    <property type="term" value="F:DNA binding"/>
    <property type="evidence" value="ECO:0007669"/>
    <property type="project" value="InterPro"/>
</dbReference>
<dbReference type="Pfam" id="PF04397">
    <property type="entry name" value="LytTR"/>
    <property type="match status" value="1"/>
</dbReference>
<dbReference type="Pfam" id="PF00072">
    <property type="entry name" value="Response_reg"/>
    <property type="match status" value="1"/>
</dbReference>
<organism evidence="4 5">
    <name type="scientific">Paenibacillus amylolyticus</name>
    <dbReference type="NCBI Taxonomy" id="1451"/>
    <lineage>
        <taxon>Bacteria</taxon>
        <taxon>Bacillati</taxon>
        <taxon>Bacillota</taxon>
        <taxon>Bacilli</taxon>
        <taxon>Bacillales</taxon>
        <taxon>Paenibacillaceae</taxon>
        <taxon>Paenibacillus</taxon>
    </lineage>
</organism>
<dbReference type="InterPro" id="IPR001789">
    <property type="entry name" value="Sig_transdc_resp-reg_receiver"/>
</dbReference>
<feature type="modified residue" description="4-aspartylphosphate" evidence="1">
    <location>
        <position position="59"/>
    </location>
</feature>
<dbReference type="SMART" id="SM00850">
    <property type="entry name" value="LytTR"/>
    <property type="match status" value="1"/>
</dbReference>
<dbReference type="InterPro" id="IPR011006">
    <property type="entry name" value="CheY-like_superfamily"/>
</dbReference>
<keyword evidence="1" id="KW-0597">Phosphoprotein</keyword>
<dbReference type="InterPro" id="IPR046947">
    <property type="entry name" value="LytR-like"/>
</dbReference>
<evidence type="ECO:0000259" key="2">
    <source>
        <dbReference type="PROSITE" id="PS50110"/>
    </source>
</evidence>
<evidence type="ECO:0000256" key="1">
    <source>
        <dbReference type="PROSITE-ProRule" id="PRU00169"/>
    </source>
</evidence>
<feature type="domain" description="Response regulatory" evidence="2">
    <location>
        <begin position="5"/>
        <end position="122"/>
    </location>
</feature>
<dbReference type="GO" id="GO:0000156">
    <property type="term" value="F:phosphorelay response regulator activity"/>
    <property type="evidence" value="ECO:0007669"/>
    <property type="project" value="InterPro"/>
</dbReference>
<protein>
    <recommendedName>
        <fullName evidence="6">Stage 0 sporulation protein A homolog</fullName>
    </recommendedName>
</protein>
<accession>A0A100VNY2</accession>
<comment type="caution">
    <text evidence="4">The sequence shown here is derived from an EMBL/GenBank/DDBJ whole genome shotgun (WGS) entry which is preliminary data.</text>
</comment>
<sequence>MMIIKIAIVEDDINQARLLESHLTNYSAEKGLSFNIVHFSQAVALLENYESNFDIIFMDIQLPYMNGMDAARSIRLLDKKAILIFITNLTQYAIQGYEVEALDYMLKPVEYFDFALKMSRAMQRLNDNPKDEILIPSDKGMLKVSPKSIRYVETEGHHVIYHSVENSFRQYATISSIEKKMHGYDFFRCNNCYLVNLAYVQRVHGYTVTLDGGVELRISQPRKKAFVNKLMEYVREKDE</sequence>
<dbReference type="AlphaFoldDB" id="A0A100VNY2"/>
<dbReference type="Gene3D" id="3.40.50.2300">
    <property type="match status" value="1"/>
</dbReference>
<gene>
    <name evidence="4" type="ORF">PAHA3_3412</name>
</gene>
<feature type="domain" description="HTH LytTR-type" evidence="3">
    <location>
        <begin position="133"/>
        <end position="203"/>
    </location>
</feature>
<dbReference type="PROSITE" id="PS50110">
    <property type="entry name" value="RESPONSE_REGULATORY"/>
    <property type="match status" value="1"/>
</dbReference>
<reference evidence="5" key="2">
    <citation type="submission" date="2016-01" db="EMBL/GenBank/DDBJ databases">
        <title>Draft Genome Sequence of Paenibacillus amylolyticus Heshi-A3 that Was Isolated from Fermented Rice Bran with Aging Salted Mackerel, Which Was Named Heshiko as Traditional Fermented Seafood in Japan.</title>
        <authorList>
            <person name="Akuzawa S."/>
            <person name="Nakagawa J."/>
            <person name="Kanekatsu T."/>
            <person name="Kubota E."/>
            <person name="Ohtake R."/>
            <person name="Suzuki T."/>
            <person name="Kanesaki Y."/>
        </authorList>
    </citation>
    <scope>NUCLEOTIDE SEQUENCE [LARGE SCALE GENOMIC DNA]</scope>
    <source>
        <strain evidence="5">Heshi-A3</strain>
    </source>
</reference>
<proteinExistence type="predicted"/>
<dbReference type="Proteomes" id="UP000069697">
    <property type="component" value="Unassembled WGS sequence"/>
</dbReference>
<dbReference type="PROSITE" id="PS50930">
    <property type="entry name" value="HTH_LYTTR"/>
    <property type="match status" value="1"/>
</dbReference>
<reference evidence="4 5" key="1">
    <citation type="journal article" date="2016" name="Genome Announc.">
        <title>Draft Genome Sequence of Paenibacillus amylolyticus Heshi-A3, Isolated from Fermented Rice Bran in a Japanese Fermented Seafood Dish.</title>
        <authorList>
            <person name="Akuzawa S."/>
            <person name="Nagaoka J."/>
            <person name="Kanekatsu M."/>
            <person name="Kubota E."/>
            <person name="Ohtake R."/>
            <person name="Suzuki T."/>
            <person name="Kanesaki Y."/>
        </authorList>
    </citation>
    <scope>NUCLEOTIDE SEQUENCE [LARGE SCALE GENOMIC DNA]</scope>
    <source>
        <strain evidence="4 5">Heshi-A3</strain>
    </source>
</reference>
<dbReference type="EMBL" id="BCNV01000001">
    <property type="protein sequence ID" value="GAS83334.1"/>
    <property type="molecule type" value="Genomic_DNA"/>
</dbReference>